<accession>A0A8S5L610</accession>
<protein>
    <submittedName>
        <fullName evidence="1">Distal tail protein</fullName>
    </submittedName>
</protein>
<proteinExistence type="predicted"/>
<sequence>MSEVIYSLNGKFFKDFGVYISESKGLLDKPKPKARKTYDWAEQHGKQIDLSPAKYDEREIELKGWIRGENWHKTKADFDNLMSEFDKEGLARLVVDFGKVLVYDIYLSDSIELNKTIRNGEIIGSFTLKIKEPNPIKRTFILKGNAFNMAFTSPDWVVLNIDGIEENLKGVVNISKTIPNRVLSGLKYAGENAETTHYITLSGNIDQITGLTTNSEEIWKKKQIGGFSKGFSKGFKAKN</sequence>
<organism evidence="1">
    <name type="scientific">Siphoviridae sp. ctD4R19</name>
    <dbReference type="NCBI Taxonomy" id="2823568"/>
    <lineage>
        <taxon>Viruses</taxon>
        <taxon>Duplodnaviria</taxon>
        <taxon>Heunggongvirae</taxon>
        <taxon>Uroviricota</taxon>
        <taxon>Caudoviricetes</taxon>
    </lineage>
</organism>
<evidence type="ECO:0000313" key="1">
    <source>
        <dbReference type="EMBL" id="DAD65204.1"/>
    </source>
</evidence>
<reference evidence="1" key="1">
    <citation type="journal article" date="2021" name="Proc. Natl. Acad. Sci. U.S.A.">
        <title>A Catalog of Tens of Thousands of Viruses from Human Metagenomes Reveals Hidden Associations with Chronic Diseases.</title>
        <authorList>
            <person name="Tisza M.J."/>
            <person name="Buck C.B."/>
        </authorList>
    </citation>
    <scope>NUCLEOTIDE SEQUENCE</scope>
    <source>
        <strain evidence="1">CtD4R19</strain>
    </source>
</reference>
<dbReference type="EMBL" id="BK014638">
    <property type="protein sequence ID" value="DAD65204.1"/>
    <property type="molecule type" value="Genomic_DNA"/>
</dbReference>
<name>A0A8S5L610_9CAUD</name>